<comment type="similarity">
    <text evidence="1 4">Belongs to the bacterial ribosomal protein bL17 family.</text>
</comment>
<dbReference type="PROSITE" id="PS01167">
    <property type="entry name" value="RIBOSOMAL_L17"/>
    <property type="match status" value="1"/>
</dbReference>
<reference evidence="7 8" key="1">
    <citation type="journal article" date="2011" name="J. Gen. Appl. Microbiol.">
        <title>Draft genome sequencing of the enigmatic yeast Saitoella complicata.</title>
        <authorList>
            <person name="Nishida H."/>
            <person name="Hamamoto M."/>
            <person name="Sugiyama J."/>
        </authorList>
    </citation>
    <scope>NUCLEOTIDE SEQUENCE [LARGE SCALE GENOMIC DNA]</scope>
    <source>
        <strain evidence="7 8">NRRL Y-17804</strain>
    </source>
</reference>
<keyword evidence="8" id="KW-1185">Reference proteome</keyword>
<keyword evidence="3 4" id="KW-0687">Ribonucleoprotein</keyword>
<dbReference type="InterPro" id="IPR047859">
    <property type="entry name" value="Ribosomal_bL17_CS"/>
</dbReference>
<evidence type="ECO:0000256" key="3">
    <source>
        <dbReference type="ARBA" id="ARBA00023274"/>
    </source>
</evidence>
<dbReference type="GO" id="GO:0006412">
    <property type="term" value="P:translation"/>
    <property type="evidence" value="ECO:0007669"/>
    <property type="project" value="InterPro"/>
</dbReference>
<protein>
    <recommendedName>
        <fullName evidence="6">Zinc finger CHCC-type domain-containing protein</fullName>
    </recommendedName>
</protein>
<comment type="caution">
    <text evidence="7">The sequence shown here is derived from an EMBL/GenBank/DDBJ whole genome shotgun (WGS) entry which is preliminary data.</text>
</comment>
<dbReference type="InterPro" id="IPR019401">
    <property type="entry name" value="Znf_CHCC"/>
</dbReference>
<evidence type="ECO:0000256" key="5">
    <source>
        <dbReference type="SAM" id="MobiDB-lite"/>
    </source>
</evidence>
<sequence length="444" mass="50930">MPIKRNMRGLHRTSSHRNALLRNMVVSLVMHESILTTWHKAKEAQSVADKIITMGKQYLGGDRNALIKARGYFYNQKEPTNKLSTILAQRYKERPGGYTRVLRADPRVGDKAQMAVLEFVDGARDTRFAMTARTLAHDEMYDKPQTPITLRNIVKVTRYRGETGTAELKDFAQKFKAAFQRRGFHAPEQAPKEMEKHMKINDEKMKKMDKEKKIRETWVAEKEALKLLKEDKKREELQRRQVLKAQAIENRRKKAKQPCTFAHHQKRSSQRSIQSSIHPIIPPTMLRSALRTTLPSPRPALALRSISKEMGPVEPTKLTPDMQPSIPQSNQHEARTLQAPNRTTTWSSSQIERSQAMKGPRFEQTDFALQPTPYAAVELIKEEPVRFLEKRVARCDGGGGPRGHPAIYINLDRSGPQACSYCGVRYEMKHHDDHTHSLNFIQGQ</sequence>
<evidence type="ECO:0000313" key="7">
    <source>
        <dbReference type="EMBL" id="GAO49022.1"/>
    </source>
</evidence>
<accession>A0A0E9NGM0</accession>
<dbReference type="Gene3D" id="2.60.260.40">
    <property type="entry name" value="q5lls5 like domains"/>
    <property type="match status" value="1"/>
</dbReference>
<dbReference type="PANTHER" id="PTHR14413:SF16">
    <property type="entry name" value="LARGE RIBOSOMAL SUBUNIT PROTEIN BL17M"/>
    <property type="match status" value="1"/>
</dbReference>
<evidence type="ECO:0000259" key="6">
    <source>
        <dbReference type="Pfam" id="PF10276"/>
    </source>
</evidence>
<reference evidence="7 8" key="3">
    <citation type="journal article" date="2015" name="Genome Announc.">
        <title>Draft Genome Sequence of the Archiascomycetous Yeast Saitoella complicata.</title>
        <authorList>
            <person name="Yamauchi K."/>
            <person name="Kondo S."/>
            <person name="Hamamoto M."/>
            <person name="Takahashi Y."/>
            <person name="Ogura Y."/>
            <person name="Hayashi T."/>
            <person name="Nishida H."/>
        </authorList>
    </citation>
    <scope>NUCLEOTIDE SEQUENCE [LARGE SCALE GENOMIC DNA]</scope>
    <source>
        <strain evidence="7 8">NRRL Y-17804</strain>
    </source>
</reference>
<feature type="domain" description="Zinc finger CHCC-type" evidence="6">
    <location>
        <begin position="391"/>
        <end position="426"/>
    </location>
</feature>
<gene>
    <name evidence="7" type="ORF">G7K_3183-t1</name>
</gene>
<dbReference type="AlphaFoldDB" id="A0A0E9NGM0"/>
<evidence type="ECO:0000313" key="8">
    <source>
        <dbReference type="Proteomes" id="UP000033140"/>
    </source>
</evidence>
<evidence type="ECO:0000256" key="2">
    <source>
        <dbReference type="ARBA" id="ARBA00022980"/>
    </source>
</evidence>
<dbReference type="InterPro" id="IPR036373">
    <property type="entry name" value="Ribosomal_bL17_sf"/>
</dbReference>
<dbReference type="PANTHER" id="PTHR14413">
    <property type="entry name" value="RIBOSOMAL PROTEIN L17"/>
    <property type="match status" value="1"/>
</dbReference>
<proteinExistence type="inferred from homology"/>
<evidence type="ECO:0000256" key="1">
    <source>
        <dbReference type="ARBA" id="ARBA00008777"/>
    </source>
</evidence>
<feature type="region of interest" description="Disordered" evidence="5">
    <location>
        <begin position="250"/>
        <end position="277"/>
    </location>
</feature>
<name>A0A0E9NGM0_SAICN</name>
<dbReference type="NCBIfam" id="TIGR00059">
    <property type="entry name" value="L17"/>
    <property type="match status" value="1"/>
</dbReference>
<dbReference type="Pfam" id="PF01196">
    <property type="entry name" value="Ribosomal_L17"/>
    <property type="match status" value="1"/>
</dbReference>
<keyword evidence="2 4" id="KW-0689">Ribosomal protein</keyword>
<dbReference type="GO" id="GO:0003735">
    <property type="term" value="F:structural constituent of ribosome"/>
    <property type="evidence" value="ECO:0007669"/>
    <property type="project" value="InterPro"/>
</dbReference>
<dbReference type="Gene3D" id="3.90.1030.10">
    <property type="entry name" value="Ribosomal protein L17"/>
    <property type="match status" value="1"/>
</dbReference>
<dbReference type="SUPFAM" id="SSF64263">
    <property type="entry name" value="Prokaryotic ribosomal protein L17"/>
    <property type="match status" value="1"/>
</dbReference>
<dbReference type="STRING" id="698492.A0A0E9NGM0"/>
<organism evidence="7 8">
    <name type="scientific">Saitoella complicata (strain BCRC 22490 / CBS 7301 / JCM 7358 / NBRC 10748 / NRRL Y-17804)</name>
    <dbReference type="NCBI Taxonomy" id="698492"/>
    <lineage>
        <taxon>Eukaryota</taxon>
        <taxon>Fungi</taxon>
        <taxon>Dikarya</taxon>
        <taxon>Ascomycota</taxon>
        <taxon>Taphrinomycotina</taxon>
        <taxon>Taphrinomycotina incertae sedis</taxon>
        <taxon>Saitoella</taxon>
    </lineage>
</organism>
<dbReference type="Proteomes" id="UP000033140">
    <property type="component" value="Unassembled WGS sequence"/>
</dbReference>
<dbReference type="GO" id="GO:0005762">
    <property type="term" value="C:mitochondrial large ribosomal subunit"/>
    <property type="evidence" value="ECO:0007669"/>
    <property type="project" value="TreeGrafter"/>
</dbReference>
<reference evidence="7 8" key="2">
    <citation type="journal article" date="2014" name="J. Gen. Appl. Microbiol.">
        <title>The early diverging ascomycetous budding yeast Saitoella complicata has three histone deacetylases belonging to the Clr6, Hos2, and Rpd3 lineages.</title>
        <authorList>
            <person name="Nishida H."/>
            <person name="Matsumoto T."/>
            <person name="Kondo S."/>
            <person name="Hamamoto M."/>
            <person name="Yoshikawa H."/>
        </authorList>
    </citation>
    <scope>NUCLEOTIDE SEQUENCE [LARGE SCALE GENOMIC DNA]</scope>
    <source>
        <strain evidence="7 8">NRRL Y-17804</strain>
    </source>
</reference>
<dbReference type="EMBL" id="BACD03000019">
    <property type="protein sequence ID" value="GAO49022.1"/>
    <property type="molecule type" value="Genomic_DNA"/>
</dbReference>
<dbReference type="Pfam" id="PF10276">
    <property type="entry name" value="zf-CHCC"/>
    <property type="match status" value="1"/>
</dbReference>
<dbReference type="InterPro" id="IPR000456">
    <property type="entry name" value="Ribosomal_bL17"/>
</dbReference>
<evidence type="ECO:0000256" key="4">
    <source>
        <dbReference type="RuleBase" id="RU000660"/>
    </source>
</evidence>